<dbReference type="Gene3D" id="3.20.20.80">
    <property type="entry name" value="Glycosidases"/>
    <property type="match status" value="1"/>
</dbReference>
<proteinExistence type="predicted"/>
<comment type="caution">
    <text evidence="2">The sequence shown here is derived from an EMBL/GenBank/DDBJ whole genome shotgun (WGS) entry which is preliminary data.</text>
</comment>
<keyword evidence="3" id="KW-1185">Reference proteome</keyword>
<accession>A0ABT8LGJ4</accession>
<reference evidence="2" key="1">
    <citation type="submission" date="2023-06" db="EMBL/GenBank/DDBJ databases">
        <title>Genomic of Agaribacillus aureum.</title>
        <authorList>
            <person name="Wang G."/>
        </authorList>
    </citation>
    <scope>NUCLEOTIDE SEQUENCE</scope>
    <source>
        <strain evidence="2">BMA12</strain>
    </source>
</reference>
<dbReference type="InterPro" id="IPR055235">
    <property type="entry name" value="ASD1_cat"/>
</dbReference>
<gene>
    <name evidence="2" type="ORF">QQ020_32780</name>
</gene>
<organism evidence="2 3">
    <name type="scientific">Agaribacillus aureus</name>
    <dbReference type="NCBI Taxonomy" id="3051825"/>
    <lineage>
        <taxon>Bacteria</taxon>
        <taxon>Pseudomonadati</taxon>
        <taxon>Bacteroidota</taxon>
        <taxon>Cytophagia</taxon>
        <taxon>Cytophagales</taxon>
        <taxon>Splendidivirgaceae</taxon>
        <taxon>Agaribacillus</taxon>
    </lineage>
</organism>
<dbReference type="PANTHER" id="PTHR43576">
    <property type="entry name" value="ALPHA-L-ARABINOFURANOSIDASE C-RELATED"/>
    <property type="match status" value="1"/>
</dbReference>
<evidence type="ECO:0000313" key="3">
    <source>
        <dbReference type="Proteomes" id="UP001172083"/>
    </source>
</evidence>
<name>A0ABT8LGJ4_9BACT</name>
<feature type="domain" description="Alpha-L-arabinofuranosidase 1 catalytic" evidence="1">
    <location>
        <begin position="73"/>
        <end position="216"/>
    </location>
</feature>
<dbReference type="RefSeq" id="WP_346762229.1">
    <property type="nucleotide sequence ID" value="NZ_JAUJEB010000011.1"/>
</dbReference>
<protein>
    <recommendedName>
        <fullName evidence="1">Alpha-L-arabinofuranosidase 1 catalytic domain-containing protein</fullName>
    </recommendedName>
</protein>
<evidence type="ECO:0000313" key="2">
    <source>
        <dbReference type="EMBL" id="MDN5216892.1"/>
    </source>
</evidence>
<dbReference type="SUPFAM" id="SSF51445">
    <property type="entry name" value="(Trans)glycosidases"/>
    <property type="match status" value="1"/>
</dbReference>
<evidence type="ECO:0000259" key="1">
    <source>
        <dbReference type="Pfam" id="PF22848"/>
    </source>
</evidence>
<dbReference type="InterPro" id="IPR017853">
    <property type="entry name" value="GH"/>
</dbReference>
<dbReference type="EMBL" id="JAUJEB010000011">
    <property type="protein sequence ID" value="MDN5216892.1"/>
    <property type="molecule type" value="Genomic_DNA"/>
</dbReference>
<dbReference type="Pfam" id="PF22848">
    <property type="entry name" value="ASD1_dom"/>
    <property type="match status" value="1"/>
</dbReference>
<dbReference type="Proteomes" id="UP001172083">
    <property type="component" value="Unassembled WGS sequence"/>
</dbReference>
<sequence>MKDVKSILIWFIACIQAAYSTNAQTEQIKDRTYVNIDKQHPLHQISKYLTGSHFVYAVESDKLYEDERIIQWMKDSKVGTIRYPGGTVVMAYHWDALNGIPFKTDSWDPEYEEKNKPAEDFMDVDEYIDFCRKTGTEPMLGINILSGKKYDREEEAMEEARRLILHCKKNNYGVKFWYIGNEGYAKGFSALEYAAYIDKYGAILKSVDPEIMIIGDWKFGPIWKDRFNQCIRIVKHSRHIDVLEIHEKWGNPWGLASGHSLKEWQNEFPLYDGKLGDYIQRFHDAMARIGREDVKIGFNEWGLGSVKNTNKYHNALFAADYLISLFRNDVYMANYWNLNMGDAQTRILETGSDRQTLIRLNPIAQIFEMFAHAQGKMLLRVECTHKKVYGFASLDTATGNTDLYLLNKSAEETNIEITGIDRKSIKEVWHESFTEPSGKVNKEVKVSTKGKFQAQTLGPWSLNRITFVSK</sequence>